<dbReference type="Gene3D" id="3.30.1490.20">
    <property type="entry name" value="ATP-grasp fold, A domain"/>
    <property type="match status" value="1"/>
</dbReference>
<dbReference type="GO" id="GO:0016301">
    <property type="term" value="F:kinase activity"/>
    <property type="evidence" value="ECO:0007669"/>
    <property type="project" value="InterPro"/>
</dbReference>
<protein>
    <recommendedName>
        <fullName evidence="3">Pyruvate phosphate dikinase AMP/ATP-binding domain-containing protein</fullName>
    </recommendedName>
</protein>
<dbReference type="AlphaFoldDB" id="A9EUN3"/>
<dbReference type="InterPro" id="IPR013815">
    <property type="entry name" value="ATP_grasp_subdomain_1"/>
</dbReference>
<name>A9EUN3_SORC5</name>
<feature type="compositionally biased region" description="Gly residues" evidence="1">
    <location>
        <begin position="59"/>
        <end position="85"/>
    </location>
</feature>
<keyword evidence="5" id="KW-1185">Reference proteome</keyword>
<dbReference type="InterPro" id="IPR002192">
    <property type="entry name" value="PPDK_AMP/ATP-bd"/>
</dbReference>
<feature type="chain" id="PRO_5002738281" description="Pyruvate phosphate dikinase AMP/ATP-binding domain-containing protein" evidence="2">
    <location>
        <begin position="40"/>
        <end position="1046"/>
    </location>
</feature>
<dbReference type="Pfam" id="PF01326">
    <property type="entry name" value="PPDK_N"/>
    <property type="match status" value="1"/>
</dbReference>
<evidence type="ECO:0000313" key="5">
    <source>
        <dbReference type="Proteomes" id="UP000002139"/>
    </source>
</evidence>
<dbReference type="KEGG" id="scl:sce0958"/>
<gene>
    <name evidence="4" type="ordered locus">sce0958</name>
</gene>
<accession>A9EUN3</accession>
<dbReference type="eggNOG" id="COG0574">
    <property type="taxonomic scope" value="Bacteria"/>
</dbReference>
<proteinExistence type="predicted"/>
<evidence type="ECO:0000256" key="1">
    <source>
        <dbReference type="SAM" id="MobiDB-lite"/>
    </source>
</evidence>
<feature type="region of interest" description="Disordered" evidence="1">
    <location>
        <begin position="44"/>
        <end position="90"/>
    </location>
</feature>
<evidence type="ECO:0000256" key="2">
    <source>
        <dbReference type="SAM" id="SignalP"/>
    </source>
</evidence>
<evidence type="ECO:0000259" key="3">
    <source>
        <dbReference type="Pfam" id="PF01326"/>
    </source>
</evidence>
<evidence type="ECO:0000313" key="4">
    <source>
        <dbReference type="EMBL" id="CAN91115.1"/>
    </source>
</evidence>
<feature type="domain" description="Pyruvate phosphate dikinase AMP/ATP-binding" evidence="3">
    <location>
        <begin position="425"/>
        <end position="632"/>
    </location>
</feature>
<dbReference type="STRING" id="448385.sce0958"/>
<dbReference type="HOGENOM" id="CLU_291685_0_0_7"/>
<reference evidence="4 5" key="1">
    <citation type="journal article" date="2007" name="Nat. Biotechnol.">
        <title>Complete genome sequence of the myxobacterium Sorangium cellulosum.</title>
        <authorList>
            <person name="Schneiker S."/>
            <person name="Perlova O."/>
            <person name="Kaiser O."/>
            <person name="Gerth K."/>
            <person name="Alici A."/>
            <person name="Altmeyer M.O."/>
            <person name="Bartels D."/>
            <person name="Bekel T."/>
            <person name="Beyer S."/>
            <person name="Bode E."/>
            <person name="Bode H.B."/>
            <person name="Bolten C.J."/>
            <person name="Choudhuri J.V."/>
            <person name="Doss S."/>
            <person name="Elnakady Y.A."/>
            <person name="Frank B."/>
            <person name="Gaigalat L."/>
            <person name="Goesmann A."/>
            <person name="Groeger C."/>
            <person name="Gross F."/>
            <person name="Jelsbak L."/>
            <person name="Jelsbak L."/>
            <person name="Kalinowski J."/>
            <person name="Kegler C."/>
            <person name="Knauber T."/>
            <person name="Konietzny S."/>
            <person name="Kopp M."/>
            <person name="Krause L."/>
            <person name="Krug D."/>
            <person name="Linke B."/>
            <person name="Mahmud T."/>
            <person name="Martinez-Arias R."/>
            <person name="McHardy A.C."/>
            <person name="Merai M."/>
            <person name="Meyer F."/>
            <person name="Mormann S."/>
            <person name="Munoz-Dorado J."/>
            <person name="Perez J."/>
            <person name="Pradella S."/>
            <person name="Rachid S."/>
            <person name="Raddatz G."/>
            <person name="Rosenau F."/>
            <person name="Rueckert C."/>
            <person name="Sasse F."/>
            <person name="Scharfe M."/>
            <person name="Schuster S.C."/>
            <person name="Suen G."/>
            <person name="Treuner-Lange A."/>
            <person name="Velicer G.J."/>
            <person name="Vorholter F.-J."/>
            <person name="Weissman K.J."/>
            <person name="Welch R.D."/>
            <person name="Wenzel S.C."/>
            <person name="Whitworth D.E."/>
            <person name="Wilhelm S."/>
            <person name="Wittmann C."/>
            <person name="Bloecker H."/>
            <person name="Puehler A."/>
            <person name="Mueller R."/>
        </authorList>
    </citation>
    <scope>NUCLEOTIDE SEQUENCE [LARGE SCALE GENOMIC DNA]</scope>
    <source>
        <strain evidence="5">So ce56</strain>
    </source>
</reference>
<dbReference type="GO" id="GO:0005524">
    <property type="term" value="F:ATP binding"/>
    <property type="evidence" value="ECO:0007669"/>
    <property type="project" value="InterPro"/>
</dbReference>
<keyword evidence="2" id="KW-0732">Signal</keyword>
<organism evidence="4 5">
    <name type="scientific">Sorangium cellulosum (strain So ce56)</name>
    <name type="common">Polyangium cellulosum (strain So ce56)</name>
    <dbReference type="NCBI Taxonomy" id="448385"/>
    <lineage>
        <taxon>Bacteria</taxon>
        <taxon>Pseudomonadati</taxon>
        <taxon>Myxococcota</taxon>
        <taxon>Polyangia</taxon>
        <taxon>Polyangiales</taxon>
        <taxon>Polyangiaceae</taxon>
        <taxon>Sorangium</taxon>
    </lineage>
</organism>
<dbReference type="SUPFAM" id="SSF56059">
    <property type="entry name" value="Glutathione synthetase ATP-binding domain-like"/>
    <property type="match status" value="1"/>
</dbReference>
<dbReference type="Proteomes" id="UP000002139">
    <property type="component" value="Chromosome"/>
</dbReference>
<feature type="signal peptide" evidence="2">
    <location>
        <begin position="1"/>
        <end position="39"/>
    </location>
</feature>
<sequence length="1046" mass="111354">MPLAARWHGSCTAMLFMRLQRIGRPACLALALLGAGTLAACGEDSSAGAGGSGATSSGGATGGEGGAGGEGGEGGGDGGSAGGGASWPVDTYPIDITPSEDWKNQITFPFEPFAAWPATFQTPGWVKFTVLMHDPTKVYYQDSNKFPFHGEFATARLDPFFEMSRDEFDQVSLHEEGQKAILGAVIFPPTPESVPEYGIQLVRQDAYDPEVARVVLELVKDSVIAPEGTRPFYFPTYEQAASAAENSAFFEASGFPVSSVERWLDGDACYATGWAVGRLRYVPPDAIDAAYASGELRAEDILLTDSIPAEVPYVAGIVSLSPATPNAHTALLATSFGIPFVYLGDPAAAEAAKALDGEEVALRASLQYGAICRAVLFEAGGIAPADREQLLALKRPGELGIQPKEPLGAYAGSTEDLGPADIVHFGGKAANYGLLRDAIPESSDVAVALSFDLWDDFLDQIMPGGRMLRAEIAERLAGHSYPPDMLALKADLAAIRARITGETAFSAGQRQAIEAALEGFTPTKKIRFRSSTNVEDSAVFTGAGLYDSYSGCLADDRDADQEGPSLCDAGEAGERGVFRAIRKVYASFYNDNAFLARLLHGVDEAEVGMGVLVHHSYPDEDEMANGVATLERRELVNDQIKIVTQLGATSVTNPEGGAQPEVVTASLFDQQTSVYLLSSSTLVPLGGHVMQWEDDYLALAALLGRVEARFSELNPGRKSFLLDYEFKKMKPGDLVVKQVREVALPDTTPSLTPFLLDEPREVCTFQGEFGDVFAKHRLKVRARLSAKSGFLTPAALGSTLFNEDTRLDYLSGGSVATLSGSPAAWPAASHAYAEETATDSFVDGAGVSEITYALATSPVPELLPPSLGPLVALRDVGMMLSAAYATPVPALDWDGTPLEVPSEVVQLDACPADGPPVAGALLQERSLSWASGVSVKTSFYWPPAPTGPTAGYTAPLHKWVETRIEGLTSAPIVLRGYHAQTYHPQHHNFSEDFIFEPRLEPGLDPAILAELEQKGIRLIHVRTPDGGAEGAKLWTLDPAGVFHRID</sequence>
<dbReference type="EMBL" id="AM746676">
    <property type="protein sequence ID" value="CAN91115.1"/>
    <property type="molecule type" value="Genomic_DNA"/>
</dbReference>